<dbReference type="EMBL" id="NHRY01000030">
    <property type="protein sequence ID" value="PPQ39795.1"/>
    <property type="molecule type" value="Genomic_DNA"/>
</dbReference>
<dbReference type="InterPro" id="IPR035709">
    <property type="entry name" value="YoaB-like"/>
</dbReference>
<dbReference type="Pfam" id="PF01042">
    <property type="entry name" value="Ribonuc_L-PSP"/>
    <property type="match status" value="1"/>
</dbReference>
<dbReference type="InterPro" id="IPR035959">
    <property type="entry name" value="RutC-like_sf"/>
</dbReference>
<dbReference type="Proteomes" id="UP000239724">
    <property type="component" value="Unassembled WGS sequence"/>
</dbReference>
<evidence type="ECO:0000313" key="1">
    <source>
        <dbReference type="EMBL" id="PPQ39795.1"/>
    </source>
</evidence>
<dbReference type="PANTHER" id="PTHR47328">
    <property type="match status" value="1"/>
</dbReference>
<dbReference type="InterPro" id="IPR006175">
    <property type="entry name" value="YjgF/YER057c/UK114"/>
</dbReference>
<dbReference type="CDD" id="cd06150">
    <property type="entry name" value="YjgF_YER057c_UK114_like_2"/>
    <property type="match status" value="1"/>
</dbReference>
<evidence type="ECO:0000313" key="2">
    <source>
        <dbReference type="Proteomes" id="UP000239724"/>
    </source>
</evidence>
<gene>
    <name evidence="1" type="ORF">CCS01_00830</name>
</gene>
<dbReference type="AlphaFoldDB" id="A0A2S6NP38"/>
<evidence type="ECO:0008006" key="3">
    <source>
        <dbReference type="Google" id="ProtNLM"/>
    </source>
</evidence>
<sequence>MSKIIRTEPGPILSKAVEYHGFVYLPGITARDTSLDIKGQTADVLAQIDEMLEHHGTDKTRLLQAVIWVKHMKDRVLLNEIWTPWLPKNGAPVRACVQAEMAAPEVLVEIMVTACK</sequence>
<dbReference type="OrthoDB" id="9803101at2"/>
<protein>
    <recommendedName>
        <fullName evidence="3">RidA/YER057c/UK114 family protein</fullName>
    </recommendedName>
</protein>
<dbReference type="PANTHER" id="PTHR47328:SF1">
    <property type="entry name" value="RUTC FAMILY PROTEIN YOAB"/>
    <property type="match status" value="1"/>
</dbReference>
<accession>A0A2S6NP38</accession>
<dbReference type="Gene3D" id="3.30.1330.40">
    <property type="entry name" value="RutC-like"/>
    <property type="match status" value="1"/>
</dbReference>
<dbReference type="RefSeq" id="WP_104516946.1">
    <property type="nucleotide sequence ID" value="NZ_NHRY01000030.1"/>
</dbReference>
<dbReference type="SUPFAM" id="SSF55298">
    <property type="entry name" value="YjgF-like"/>
    <property type="match status" value="1"/>
</dbReference>
<comment type="caution">
    <text evidence="1">The sequence shown here is derived from an EMBL/GenBank/DDBJ whole genome shotgun (WGS) entry which is preliminary data.</text>
</comment>
<proteinExistence type="predicted"/>
<name>A0A2S6NP38_RHOGL</name>
<reference evidence="1 2" key="1">
    <citation type="journal article" date="2018" name="Arch. Microbiol.">
        <title>New insights into the metabolic potential of the phototrophic purple bacterium Rhodopila globiformis DSM 161(T) from its draft genome sequence and evidence for a vanadium-dependent nitrogenase.</title>
        <authorList>
            <person name="Imhoff J.F."/>
            <person name="Rahn T."/>
            <person name="Kunzel S."/>
            <person name="Neulinger S.C."/>
        </authorList>
    </citation>
    <scope>NUCLEOTIDE SEQUENCE [LARGE SCALE GENOMIC DNA]</scope>
    <source>
        <strain evidence="1 2">DSM 161</strain>
    </source>
</reference>
<organism evidence="1 2">
    <name type="scientific">Rhodopila globiformis</name>
    <name type="common">Rhodopseudomonas globiformis</name>
    <dbReference type="NCBI Taxonomy" id="1071"/>
    <lineage>
        <taxon>Bacteria</taxon>
        <taxon>Pseudomonadati</taxon>
        <taxon>Pseudomonadota</taxon>
        <taxon>Alphaproteobacteria</taxon>
        <taxon>Acetobacterales</taxon>
        <taxon>Acetobacteraceae</taxon>
        <taxon>Rhodopila</taxon>
    </lineage>
</organism>
<keyword evidence="2" id="KW-1185">Reference proteome</keyword>